<gene>
    <name evidence="6" type="ORF">CIPAW_07G074700</name>
</gene>
<evidence type="ECO:0000313" key="6">
    <source>
        <dbReference type="EMBL" id="KAG6647374.1"/>
    </source>
</evidence>
<keyword evidence="1" id="KW-0723">Serine/threonine-protein kinase</keyword>
<evidence type="ECO:0000256" key="4">
    <source>
        <dbReference type="ARBA" id="ARBA00022777"/>
    </source>
</evidence>
<dbReference type="PANTHER" id="PTHR43895">
    <property type="entry name" value="CALCIUM/CALMODULIN-DEPENDENT PROTEIN KINASE KINASE-RELATED"/>
    <property type="match status" value="1"/>
</dbReference>
<organism evidence="6 7">
    <name type="scientific">Carya illinoinensis</name>
    <name type="common">Pecan</name>
    <dbReference type="NCBI Taxonomy" id="32201"/>
    <lineage>
        <taxon>Eukaryota</taxon>
        <taxon>Viridiplantae</taxon>
        <taxon>Streptophyta</taxon>
        <taxon>Embryophyta</taxon>
        <taxon>Tracheophyta</taxon>
        <taxon>Spermatophyta</taxon>
        <taxon>Magnoliopsida</taxon>
        <taxon>eudicotyledons</taxon>
        <taxon>Gunneridae</taxon>
        <taxon>Pentapetalae</taxon>
        <taxon>rosids</taxon>
        <taxon>fabids</taxon>
        <taxon>Fagales</taxon>
        <taxon>Juglandaceae</taxon>
        <taxon>Carya</taxon>
    </lineage>
</organism>
<evidence type="ECO:0000256" key="1">
    <source>
        <dbReference type="ARBA" id="ARBA00022527"/>
    </source>
</evidence>
<dbReference type="GO" id="GO:0007165">
    <property type="term" value="P:signal transduction"/>
    <property type="evidence" value="ECO:0007669"/>
    <property type="project" value="TreeGrafter"/>
</dbReference>
<evidence type="ECO:0000313" key="7">
    <source>
        <dbReference type="Proteomes" id="UP000811609"/>
    </source>
</evidence>
<dbReference type="GO" id="GO:0005524">
    <property type="term" value="F:ATP binding"/>
    <property type="evidence" value="ECO:0007669"/>
    <property type="project" value="UniProtKB-KW"/>
</dbReference>
<evidence type="ECO:0008006" key="8">
    <source>
        <dbReference type="Google" id="ProtNLM"/>
    </source>
</evidence>
<keyword evidence="7" id="KW-1185">Reference proteome</keyword>
<sequence>MIFFMMEMKEGAKVAKGKLTEDLARKFFHQLVSAVNFCHGHGVSHQDFEDNFDDL</sequence>
<evidence type="ECO:0000256" key="2">
    <source>
        <dbReference type="ARBA" id="ARBA00022679"/>
    </source>
</evidence>
<keyword evidence="4" id="KW-0418">Kinase</keyword>
<proteinExistence type="predicted"/>
<dbReference type="GO" id="GO:0004674">
    <property type="term" value="F:protein serine/threonine kinase activity"/>
    <property type="evidence" value="ECO:0007669"/>
    <property type="project" value="UniProtKB-KW"/>
</dbReference>
<dbReference type="Proteomes" id="UP000811609">
    <property type="component" value="Chromosome 7"/>
</dbReference>
<dbReference type="EMBL" id="CM031815">
    <property type="protein sequence ID" value="KAG6647374.1"/>
    <property type="molecule type" value="Genomic_DNA"/>
</dbReference>
<keyword evidence="3" id="KW-0547">Nucleotide-binding</keyword>
<protein>
    <recommendedName>
        <fullName evidence="8">Protein kinase domain-containing protein</fullName>
    </recommendedName>
</protein>
<dbReference type="PANTHER" id="PTHR43895:SF162">
    <property type="entry name" value="CBL-INTERACTING SERINE_THREONINE-PROTEIN KINASE 25"/>
    <property type="match status" value="1"/>
</dbReference>
<keyword evidence="5" id="KW-0067">ATP-binding</keyword>
<name>A0A8T1PZX5_CARIL</name>
<dbReference type="AlphaFoldDB" id="A0A8T1PZX5"/>
<reference evidence="6" key="1">
    <citation type="submission" date="2020-12" db="EMBL/GenBank/DDBJ databases">
        <title>WGS assembly of Carya illinoinensis cv. Pawnee.</title>
        <authorList>
            <person name="Platts A."/>
            <person name="Shu S."/>
            <person name="Wright S."/>
            <person name="Barry K."/>
            <person name="Edger P."/>
            <person name="Pires J.C."/>
            <person name="Schmutz J."/>
        </authorList>
    </citation>
    <scope>NUCLEOTIDE SEQUENCE</scope>
    <source>
        <tissue evidence="6">Leaf</tissue>
    </source>
</reference>
<evidence type="ECO:0000256" key="3">
    <source>
        <dbReference type="ARBA" id="ARBA00022741"/>
    </source>
</evidence>
<keyword evidence="2" id="KW-0808">Transferase</keyword>
<comment type="caution">
    <text evidence="6">The sequence shown here is derived from an EMBL/GenBank/DDBJ whole genome shotgun (WGS) entry which is preliminary data.</text>
</comment>
<evidence type="ECO:0000256" key="5">
    <source>
        <dbReference type="ARBA" id="ARBA00022840"/>
    </source>
</evidence>
<accession>A0A8T1PZX5</accession>